<evidence type="ECO:0000313" key="9">
    <source>
        <dbReference type="Proteomes" id="UP000807785"/>
    </source>
</evidence>
<evidence type="ECO:0000313" key="8">
    <source>
        <dbReference type="EMBL" id="MBK6972864.1"/>
    </source>
</evidence>
<keyword evidence="1 6" id="KW-0963">Cytoplasm</keyword>
<evidence type="ECO:0000256" key="2">
    <source>
        <dbReference type="ARBA" id="ARBA00022741"/>
    </source>
</evidence>
<feature type="coiled-coil region" evidence="6">
    <location>
        <begin position="660"/>
        <end position="729"/>
    </location>
</feature>
<keyword evidence="4 6" id="KW-0175">Coiled coil</keyword>
<comment type="subcellular location">
    <subcellularLocation>
        <location evidence="6">Cytoplasm</location>
    </subcellularLocation>
</comment>
<evidence type="ECO:0000256" key="3">
    <source>
        <dbReference type="ARBA" id="ARBA00022840"/>
    </source>
</evidence>
<dbReference type="GO" id="GO:0003677">
    <property type="term" value="F:DNA binding"/>
    <property type="evidence" value="ECO:0007669"/>
    <property type="project" value="UniProtKB-UniRule"/>
</dbReference>
<feature type="coiled-coil region" evidence="6">
    <location>
        <begin position="996"/>
        <end position="1023"/>
    </location>
</feature>
<reference evidence="8" key="1">
    <citation type="submission" date="2020-10" db="EMBL/GenBank/DDBJ databases">
        <title>Connecting structure to function with the recovery of over 1000 high-quality activated sludge metagenome-assembled genomes encoding full-length rRNA genes using long-read sequencing.</title>
        <authorList>
            <person name="Singleton C.M."/>
            <person name="Petriglieri F."/>
            <person name="Kristensen J.M."/>
            <person name="Kirkegaard R.H."/>
            <person name="Michaelsen T.Y."/>
            <person name="Andersen M.H."/>
            <person name="Karst S.M."/>
            <person name="Dueholm M.S."/>
            <person name="Nielsen P.H."/>
            <person name="Albertsen M."/>
        </authorList>
    </citation>
    <scope>NUCLEOTIDE SEQUENCE</scope>
    <source>
        <strain evidence="8">Bjer_18-Q3-R1-45_BAT3C.347</strain>
    </source>
</reference>
<name>A0A9D7HLB7_9PROT</name>
<dbReference type="PIRSF" id="PIRSF005719">
    <property type="entry name" value="SMC"/>
    <property type="match status" value="1"/>
</dbReference>
<keyword evidence="5 6" id="KW-0238">DNA-binding</keyword>
<evidence type="ECO:0000256" key="1">
    <source>
        <dbReference type="ARBA" id="ARBA00022490"/>
    </source>
</evidence>
<dbReference type="GO" id="GO:0005737">
    <property type="term" value="C:cytoplasm"/>
    <property type="evidence" value="ECO:0007669"/>
    <property type="project" value="UniProtKB-SubCell"/>
</dbReference>
<dbReference type="InterPro" id="IPR027417">
    <property type="entry name" value="P-loop_NTPase"/>
</dbReference>
<dbReference type="EMBL" id="JADJEV010000003">
    <property type="protein sequence ID" value="MBK6972864.1"/>
    <property type="molecule type" value="Genomic_DNA"/>
</dbReference>
<feature type="domain" description="SMC hinge" evidence="7">
    <location>
        <begin position="518"/>
        <end position="626"/>
    </location>
</feature>
<evidence type="ECO:0000256" key="5">
    <source>
        <dbReference type="ARBA" id="ARBA00023125"/>
    </source>
</evidence>
<dbReference type="InterPro" id="IPR011890">
    <property type="entry name" value="SMC_prok"/>
</dbReference>
<evidence type="ECO:0000256" key="6">
    <source>
        <dbReference type="HAMAP-Rule" id="MF_01894"/>
    </source>
</evidence>
<keyword evidence="3 6" id="KW-0067">ATP-binding</keyword>
<evidence type="ECO:0000259" key="7">
    <source>
        <dbReference type="SMART" id="SM00968"/>
    </source>
</evidence>
<dbReference type="GO" id="GO:0016887">
    <property type="term" value="F:ATP hydrolysis activity"/>
    <property type="evidence" value="ECO:0007669"/>
    <property type="project" value="InterPro"/>
</dbReference>
<sequence length="1177" mass="131246">MRLTKLKLAGFKTFVDPTSVYMPGQLVGVVGPNGCGKSNVIDAVRWVLGESKAGALRGESMQDVIFNGSGTRKPVGRASVEMVFDNALGRAAGQWTQYAEISVKRVLDRSGESNYFINNLHVRRRDVIDLFLGTGLGPRAYAIIEQGMISRIIEAKPEDLRMFLEEAAGVTKYKDRRRETENRLSDARDNLSRVEDIRNELGSQIERLQVQAEVASRYRALFDELTVKQNVMWLIRRNDAAAERARLAEAVADALTRIEAETARLRETEAQLEQARADHYAASDAVHAAQSEMFAANAEVARCESDLAHQRESRARLEARLAQLDGEEKNWREQREAAERDQTRWEELAENARIRVASASARHDEAQVRLPGAEQALRDAEATVEAARRDLNQAEQQIRVEDAHCQSAQRSLEALAQRRERIEEDRAALAAPDTSALAQLEALIDALNGAVADKQASTADLQYRLPQAQQAHRAALEAERLAAKQMTEARARRDALQQLQQKVHESGQLGEWLRRHGLESAEPLWRAVRVDAGWETALEAVLRERLGALALGDAQRALQLAGDPAPASAAFALEGDFSPESLSAPGPAEPLLERLHCDDPKWSRVLVEWLRGIFVVEDLGASIARRGELPAGGLFVDRNGHMVGAQSLVFYAPDARTHGVIERQREINELSGQLESLQREAERAHEQLQATDAEIQSLQERTAVVRRELNEAQQTAHEHQVEALKLTQARSRFDERVAQIDRDLGEISASEQQEAAHLERAQAEVARSRELAEAQRQRLEQATGVQREADDRLREARALETQLAREAQEAGFSERECATKLDDLARTRQLAASQLERIAHEREADELERATLDETSIEVQLQSALDLRGTRDGLLASRRDALEGAATVLHELEEQRTRTEQSLDPLREGLSDLRLKEQAAQLNQEQFAARLVEAQVDEAAVALKLETDFKDVKELTLTRDINRLNREVNELGPVNLAALDELSSSAERKAYLDAQSEDLNTAIATLEDAIRRIDRETREQLQQTYDTVNRHFGELFPQLFGGGEARLVLTGGEILDSGIQVMAHPPGKKNTSIHLLSGGEKALTAIALVFSMFQLNPAPFCMLDEVDAPLDDSNAERFCQLVRRMSASTQFIFISHNKITMEMAEQLVGVTMQELGCSRVVEVDIEEALRMREEIAA</sequence>
<comment type="similarity">
    <text evidence="6">Belongs to the SMC family.</text>
</comment>
<feature type="coiled-coil region" evidence="6">
    <location>
        <begin position="251"/>
        <end position="457"/>
    </location>
</feature>
<evidence type="ECO:0000256" key="4">
    <source>
        <dbReference type="ARBA" id="ARBA00023054"/>
    </source>
</evidence>
<feature type="binding site" evidence="6">
    <location>
        <begin position="32"/>
        <end position="39"/>
    </location>
    <ligand>
        <name>ATP</name>
        <dbReference type="ChEBI" id="CHEBI:30616"/>
    </ligand>
</feature>
<dbReference type="SUPFAM" id="SSF52540">
    <property type="entry name" value="P-loop containing nucleoside triphosphate hydrolases"/>
    <property type="match status" value="1"/>
</dbReference>
<feature type="coiled-coil region" evidence="6">
    <location>
        <begin position="170"/>
        <end position="211"/>
    </location>
</feature>
<dbReference type="SUPFAM" id="SSF75553">
    <property type="entry name" value="Smc hinge domain"/>
    <property type="match status" value="1"/>
</dbReference>
<dbReference type="Pfam" id="PF06470">
    <property type="entry name" value="SMC_hinge"/>
    <property type="match status" value="1"/>
</dbReference>
<dbReference type="PANTHER" id="PTHR43977">
    <property type="entry name" value="STRUCTURAL MAINTENANCE OF CHROMOSOMES PROTEIN 3"/>
    <property type="match status" value="1"/>
</dbReference>
<dbReference type="InterPro" id="IPR036277">
    <property type="entry name" value="SMC_hinge_sf"/>
</dbReference>
<dbReference type="GO" id="GO:0007059">
    <property type="term" value="P:chromosome segregation"/>
    <property type="evidence" value="ECO:0007669"/>
    <property type="project" value="UniProtKB-UniRule"/>
</dbReference>
<dbReference type="SUPFAM" id="SSF57997">
    <property type="entry name" value="Tropomyosin"/>
    <property type="match status" value="1"/>
</dbReference>
<feature type="coiled-coil region" evidence="6">
    <location>
        <begin position="758"/>
        <end position="850"/>
    </location>
</feature>
<dbReference type="AlphaFoldDB" id="A0A9D7HLB7"/>
<comment type="caution">
    <text evidence="8">The sequence shown here is derived from an EMBL/GenBank/DDBJ whole genome shotgun (WGS) entry which is preliminary data.</text>
</comment>
<dbReference type="InterPro" id="IPR010935">
    <property type="entry name" value="SMC_hinge"/>
</dbReference>
<comment type="domain">
    <text evidence="6">Contains large globular domains required for ATP hydrolysis at each terminus and a third globular domain forming a flexible hinge near the middle of the molecule. These domains are separated by coiled-coil structures.</text>
</comment>
<dbReference type="Gene3D" id="3.40.50.300">
    <property type="entry name" value="P-loop containing nucleotide triphosphate hydrolases"/>
    <property type="match status" value="2"/>
</dbReference>
<protein>
    <recommendedName>
        <fullName evidence="6">Chromosome partition protein Smc</fullName>
    </recommendedName>
</protein>
<dbReference type="CDD" id="cd03278">
    <property type="entry name" value="ABC_SMC_barmotin"/>
    <property type="match status" value="1"/>
</dbReference>
<comment type="subunit">
    <text evidence="6">Homodimer.</text>
</comment>
<dbReference type="HAMAP" id="MF_01894">
    <property type="entry name" value="Smc_prok"/>
    <property type="match status" value="1"/>
</dbReference>
<dbReference type="NCBIfam" id="TIGR02168">
    <property type="entry name" value="SMC_prok_B"/>
    <property type="match status" value="1"/>
</dbReference>
<dbReference type="GO" id="GO:0005524">
    <property type="term" value="F:ATP binding"/>
    <property type="evidence" value="ECO:0007669"/>
    <property type="project" value="UniProtKB-UniRule"/>
</dbReference>
<dbReference type="InterPro" id="IPR024704">
    <property type="entry name" value="SMC"/>
</dbReference>
<accession>A0A9D7HLB7</accession>
<dbReference type="GO" id="GO:0007062">
    <property type="term" value="P:sister chromatid cohesion"/>
    <property type="evidence" value="ECO:0007669"/>
    <property type="project" value="InterPro"/>
</dbReference>
<dbReference type="Pfam" id="PF02463">
    <property type="entry name" value="SMC_N"/>
    <property type="match status" value="1"/>
</dbReference>
<dbReference type="GO" id="GO:0006260">
    <property type="term" value="P:DNA replication"/>
    <property type="evidence" value="ECO:0007669"/>
    <property type="project" value="UniProtKB-UniRule"/>
</dbReference>
<dbReference type="GO" id="GO:0005694">
    <property type="term" value="C:chromosome"/>
    <property type="evidence" value="ECO:0007669"/>
    <property type="project" value="InterPro"/>
</dbReference>
<comment type="function">
    <text evidence="6">Required for chromosome condensation and partitioning.</text>
</comment>
<organism evidence="8 9">
    <name type="scientific">Candidatus Methylophosphatis roskildensis</name>
    <dbReference type="NCBI Taxonomy" id="2899263"/>
    <lineage>
        <taxon>Bacteria</taxon>
        <taxon>Pseudomonadati</taxon>
        <taxon>Pseudomonadota</taxon>
        <taxon>Betaproteobacteria</taxon>
        <taxon>Nitrosomonadales</taxon>
        <taxon>Sterolibacteriaceae</taxon>
        <taxon>Candidatus Methylophosphatis</taxon>
    </lineage>
</organism>
<gene>
    <name evidence="6 8" type="primary">smc</name>
    <name evidence="8" type="ORF">IPH26_07855</name>
</gene>
<dbReference type="InterPro" id="IPR003395">
    <property type="entry name" value="RecF/RecN/SMC_N"/>
</dbReference>
<dbReference type="GO" id="GO:0030261">
    <property type="term" value="P:chromosome condensation"/>
    <property type="evidence" value="ECO:0007669"/>
    <property type="project" value="InterPro"/>
</dbReference>
<dbReference type="Proteomes" id="UP000807785">
    <property type="component" value="Unassembled WGS sequence"/>
</dbReference>
<keyword evidence="2 6" id="KW-0547">Nucleotide-binding</keyword>
<proteinExistence type="inferred from homology"/>
<dbReference type="SMART" id="SM00968">
    <property type="entry name" value="SMC_hinge"/>
    <property type="match status" value="1"/>
</dbReference>